<accession>A0ABP3FU73</accession>
<keyword evidence="1" id="KW-0732">Signal</keyword>
<dbReference type="Proteomes" id="UP001501867">
    <property type="component" value="Unassembled WGS sequence"/>
</dbReference>
<evidence type="ECO:0000313" key="4">
    <source>
        <dbReference type="Proteomes" id="UP001501867"/>
    </source>
</evidence>
<dbReference type="InterPro" id="IPR006311">
    <property type="entry name" value="TAT_signal"/>
</dbReference>
<feature type="signal peptide" evidence="1">
    <location>
        <begin position="1"/>
        <end position="36"/>
    </location>
</feature>
<dbReference type="SUPFAM" id="SSF47090">
    <property type="entry name" value="PGBD-like"/>
    <property type="match status" value="1"/>
</dbReference>
<dbReference type="PROSITE" id="PS51318">
    <property type="entry name" value="TAT"/>
    <property type="match status" value="1"/>
</dbReference>
<reference evidence="4" key="1">
    <citation type="journal article" date="2019" name="Int. J. Syst. Evol. Microbiol.">
        <title>The Global Catalogue of Microorganisms (GCM) 10K type strain sequencing project: providing services to taxonomists for standard genome sequencing and annotation.</title>
        <authorList>
            <consortium name="The Broad Institute Genomics Platform"/>
            <consortium name="The Broad Institute Genome Sequencing Center for Infectious Disease"/>
            <person name="Wu L."/>
            <person name="Ma J."/>
        </authorList>
    </citation>
    <scope>NUCLEOTIDE SEQUENCE [LARGE SCALE GENOMIC DNA]</scope>
    <source>
        <strain evidence="4">JCM 4505</strain>
    </source>
</reference>
<dbReference type="EMBL" id="BAAABV010000036">
    <property type="protein sequence ID" value="GAA0324765.1"/>
    <property type="molecule type" value="Genomic_DNA"/>
</dbReference>
<dbReference type="InterPro" id="IPR036365">
    <property type="entry name" value="PGBD-like_sf"/>
</dbReference>
<dbReference type="Gene3D" id="1.10.101.10">
    <property type="entry name" value="PGBD-like superfamily/PGBD"/>
    <property type="match status" value="1"/>
</dbReference>
<proteinExistence type="predicted"/>
<gene>
    <name evidence="3" type="ORF">GCM10010302_74870</name>
</gene>
<protein>
    <recommendedName>
        <fullName evidence="2">Peptidoglycan binding-like domain-containing protein</fullName>
    </recommendedName>
</protein>
<dbReference type="InterPro" id="IPR002477">
    <property type="entry name" value="Peptidoglycan-bd-like"/>
</dbReference>
<name>A0ABP3FU73_9ACTN</name>
<feature type="chain" id="PRO_5045472657" description="Peptidoglycan binding-like domain-containing protein" evidence="1">
    <location>
        <begin position="37"/>
        <end position="139"/>
    </location>
</feature>
<comment type="caution">
    <text evidence="3">The sequence shown here is derived from an EMBL/GenBank/DDBJ whole genome shotgun (WGS) entry which is preliminary data.</text>
</comment>
<organism evidence="3 4">
    <name type="scientific">Streptomyces polychromogenes</name>
    <dbReference type="NCBI Taxonomy" id="67342"/>
    <lineage>
        <taxon>Bacteria</taxon>
        <taxon>Bacillati</taxon>
        <taxon>Actinomycetota</taxon>
        <taxon>Actinomycetes</taxon>
        <taxon>Kitasatosporales</taxon>
        <taxon>Streptomycetaceae</taxon>
        <taxon>Streptomyces</taxon>
    </lineage>
</organism>
<evidence type="ECO:0000313" key="3">
    <source>
        <dbReference type="EMBL" id="GAA0324765.1"/>
    </source>
</evidence>
<keyword evidence="4" id="KW-1185">Reference proteome</keyword>
<evidence type="ECO:0000259" key="2">
    <source>
        <dbReference type="Pfam" id="PF01471"/>
    </source>
</evidence>
<dbReference type="RefSeq" id="WP_344170030.1">
    <property type="nucleotide sequence ID" value="NZ_BAAABV010000036.1"/>
</dbReference>
<dbReference type="Pfam" id="PF01471">
    <property type="entry name" value="PG_binding_1"/>
    <property type="match status" value="1"/>
</dbReference>
<dbReference type="InterPro" id="IPR036366">
    <property type="entry name" value="PGBDSf"/>
</dbReference>
<sequence length="139" mass="14548">MKTITSTAVRRTAVRSGVLGAALLVAAGLAAPQASADAGYLAACTNQVGTRWAYNGWPIPAVDLARGSKGDCVRALQWALVRTNFVDSGEAPDFIDGDFGPRTEAAVLRFQSKYPRETGGADGIVGYKTWGYLLPAAEG</sequence>
<evidence type="ECO:0000256" key="1">
    <source>
        <dbReference type="SAM" id="SignalP"/>
    </source>
</evidence>
<feature type="domain" description="Peptidoglycan binding-like" evidence="2">
    <location>
        <begin position="70"/>
        <end position="131"/>
    </location>
</feature>